<feature type="compositionally biased region" description="Polar residues" evidence="1">
    <location>
        <begin position="87"/>
        <end position="103"/>
    </location>
</feature>
<reference evidence="2" key="2">
    <citation type="submission" date="2025-09" db="UniProtKB">
        <authorList>
            <consortium name="Ensembl"/>
        </authorList>
    </citation>
    <scope>IDENTIFICATION</scope>
</reference>
<evidence type="ECO:0000256" key="1">
    <source>
        <dbReference type="SAM" id="MobiDB-lite"/>
    </source>
</evidence>
<dbReference type="AlphaFoldDB" id="A0A3B4Y5T1"/>
<proteinExistence type="predicted"/>
<evidence type="ECO:0000313" key="3">
    <source>
        <dbReference type="Proteomes" id="UP000261360"/>
    </source>
</evidence>
<dbReference type="Proteomes" id="UP000261360">
    <property type="component" value="Unplaced"/>
</dbReference>
<evidence type="ECO:0008006" key="4">
    <source>
        <dbReference type="Google" id="ProtNLM"/>
    </source>
</evidence>
<dbReference type="GeneTree" id="ENSGT00940000156152"/>
<dbReference type="Ensembl" id="ENSSLDT00000023986.1">
    <property type="protein sequence ID" value="ENSSLDP00000023238.1"/>
    <property type="gene ID" value="ENSSLDG00000018144.1"/>
</dbReference>
<name>A0A3B4Y5T1_SERLL</name>
<feature type="region of interest" description="Disordered" evidence="1">
    <location>
        <begin position="1"/>
        <end position="103"/>
    </location>
</feature>
<feature type="compositionally biased region" description="Acidic residues" evidence="1">
    <location>
        <begin position="12"/>
        <end position="21"/>
    </location>
</feature>
<accession>A0A3B4Y5T1</accession>
<evidence type="ECO:0000313" key="2">
    <source>
        <dbReference type="Ensembl" id="ENSSLDP00000023238.1"/>
    </source>
</evidence>
<organism evidence="2 3">
    <name type="scientific">Seriola lalandi dorsalis</name>
    <dbReference type="NCBI Taxonomy" id="1841481"/>
    <lineage>
        <taxon>Eukaryota</taxon>
        <taxon>Metazoa</taxon>
        <taxon>Chordata</taxon>
        <taxon>Craniata</taxon>
        <taxon>Vertebrata</taxon>
        <taxon>Euteleostomi</taxon>
        <taxon>Actinopterygii</taxon>
        <taxon>Neopterygii</taxon>
        <taxon>Teleostei</taxon>
        <taxon>Neoteleostei</taxon>
        <taxon>Acanthomorphata</taxon>
        <taxon>Carangaria</taxon>
        <taxon>Carangiformes</taxon>
        <taxon>Carangidae</taxon>
        <taxon>Seriola</taxon>
    </lineage>
</organism>
<reference evidence="2" key="1">
    <citation type="submission" date="2025-08" db="UniProtKB">
        <authorList>
            <consortium name="Ensembl"/>
        </authorList>
    </citation>
    <scope>IDENTIFICATION</scope>
</reference>
<keyword evidence="3" id="KW-1185">Reference proteome</keyword>
<sequence>MFSRSSSLHSDGDEDSDDYSSNDDSQSEASQPSEVEQLAEEEDDASWSPDGHVSHSSTLEVMRKVPQLPSTSKAIAKSGLQHAATPPSISTSSQSDLLQEPSSTVDWSDNAQFGDHIWFETSGSGDFCYVGEQYCVAKSLQKSVARKKCAGCKISVHTMCMEQLEKVKPGPGLDQVFTGLDQV</sequence>
<protein>
    <recommendedName>
        <fullName evidence="4">Phorbol-ester/DAG-type domain-containing protein</fullName>
    </recommendedName>
</protein>